<keyword evidence="7" id="KW-0998">Cell outer membrane</keyword>
<comment type="subcellular location">
    <subcellularLocation>
        <location evidence="1">Cell outer membrane</location>
    </subcellularLocation>
</comment>
<organism evidence="10 11">
    <name type="scientific">Methylophaga frappieri (strain ATCC BAA-2434 / DSM 25690 / JAM7)</name>
    <dbReference type="NCBI Taxonomy" id="754477"/>
    <lineage>
        <taxon>Bacteria</taxon>
        <taxon>Pseudomonadati</taxon>
        <taxon>Pseudomonadota</taxon>
        <taxon>Gammaproteobacteria</taxon>
        <taxon>Thiotrichales</taxon>
        <taxon>Piscirickettsiaceae</taxon>
        <taxon>Methylophaga</taxon>
    </lineage>
</organism>
<feature type="signal peptide" evidence="9">
    <location>
        <begin position="1"/>
        <end position="28"/>
    </location>
</feature>
<evidence type="ECO:0000256" key="1">
    <source>
        <dbReference type="ARBA" id="ARBA00004442"/>
    </source>
</evidence>
<evidence type="ECO:0000256" key="9">
    <source>
        <dbReference type="SAM" id="SignalP"/>
    </source>
</evidence>
<dbReference type="Pfam" id="PF02321">
    <property type="entry name" value="OEP"/>
    <property type="match status" value="2"/>
</dbReference>
<keyword evidence="3" id="KW-0813">Transport</keyword>
<dbReference type="PANTHER" id="PTHR30026">
    <property type="entry name" value="OUTER MEMBRANE PROTEIN TOLC"/>
    <property type="match status" value="1"/>
</dbReference>
<dbReference type="PANTHER" id="PTHR30026:SF22">
    <property type="entry name" value="OUTER MEMBRANE EFFLUX PROTEIN"/>
    <property type="match status" value="1"/>
</dbReference>
<evidence type="ECO:0000313" key="10">
    <source>
        <dbReference type="EMBL" id="AFJ03177.1"/>
    </source>
</evidence>
<evidence type="ECO:0000256" key="3">
    <source>
        <dbReference type="ARBA" id="ARBA00022448"/>
    </source>
</evidence>
<dbReference type="InterPro" id="IPR051906">
    <property type="entry name" value="TolC-like"/>
</dbReference>
<dbReference type="RefSeq" id="WP_014704596.1">
    <property type="nucleotide sequence ID" value="NC_017856.1"/>
</dbReference>
<dbReference type="AlphaFoldDB" id="I1YJT4"/>
<evidence type="ECO:0000256" key="7">
    <source>
        <dbReference type="ARBA" id="ARBA00023237"/>
    </source>
</evidence>
<dbReference type="eggNOG" id="COG1538">
    <property type="taxonomic scope" value="Bacteria"/>
</dbReference>
<dbReference type="HOGENOM" id="CLU_012817_0_0_6"/>
<dbReference type="KEGG" id="mec:Q7C_2038"/>
<dbReference type="InterPro" id="IPR003423">
    <property type="entry name" value="OMP_efflux"/>
</dbReference>
<dbReference type="OrthoDB" id="9814637at2"/>
<evidence type="ECO:0000256" key="6">
    <source>
        <dbReference type="ARBA" id="ARBA00023136"/>
    </source>
</evidence>
<keyword evidence="6" id="KW-0472">Membrane</keyword>
<dbReference type="SUPFAM" id="SSF56954">
    <property type="entry name" value="Outer membrane efflux proteins (OEP)"/>
    <property type="match status" value="1"/>
</dbReference>
<dbReference type="NCBIfam" id="TIGR01844">
    <property type="entry name" value="type_I_sec_TolC"/>
    <property type="match status" value="1"/>
</dbReference>
<dbReference type="GO" id="GO:0015288">
    <property type="term" value="F:porin activity"/>
    <property type="evidence" value="ECO:0007669"/>
    <property type="project" value="TreeGrafter"/>
</dbReference>
<evidence type="ECO:0000256" key="2">
    <source>
        <dbReference type="ARBA" id="ARBA00007613"/>
    </source>
</evidence>
<evidence type="ECO:0000256" key="4">
    <source>
        <dbReference type="ARBA" id="ARBA00022452"/>
    </source>
</evidence>
<dbReference type="Proteomes" id="UP000009145">
    <property type="component" value="Chromosome"/>
</dbReference>
<dbReference type="STRING" id="754477.Q7C_2038"/>
<evidence type="ECO:0000313" key="11">
    <source>
        <dbReference type="Proteomes" id="UP000009145"/>
    </source>
</evidence>
<name>I1YJT4_METFJ</name>
<evidence type="ECO:0000256" key="5">
    <source>
        <dbReference type="ARBA" id="ARBA00022692"/>
    </source>
</evidence>
<reference evidence="10 11" key="1">
    <citation type="journal article" date="2012" name="J. Bacteriol.">
        <title>Complete genome sequences of Methylophaga sp. strain JAM1 and Methylophaga sp. strain JAM7.</title>
        <authorList>
            <person name="Villeneuve C."/>
            <person name="Martineau C."/>
            <person name="Mauffrey F."/>
            <person name="Villemur R."/>
        </authorList>
    </citation>
    <scope>NUCLEOTIDE SEQUENCE [LARGE SCALE GENOMIC DNA]</scope>
    <source>
        <strain evidence="10 11">JAM7</strain>
    </source>
</reference>
<feature type="coiled-coil region" evidence="8">
    <location>
        <begin position="329"/>
        <end position="388"/>
    </location>
</feature>
<keyword evidence="5" id="KW-0812">Transmembrane</keyword>
<keyword evidence="8" id="KW-0175">Coiled coil</keyword>
<proteinExistence type="inferred from homology"/>
<dbReference type="PATRIC" id="fig|754477.3.peg.2006"/>
<gene>
    <name evidence="10" type="ordered locus">Q7C_2038</name>
</gene>
<dbReference type="Gene3D" id="1.20.1600.10">
    <property type="entry name" value="Outer membrane efflux proteins (OEP)"/>
    <property type="match status" value="1"/>
</dbReference>
<feature type="chain" id="PRO_5003654032" evidence="9">
    <location>
        <begin position="29"/>
        <end position="467"/>
    </location>
</feature>
<sequence precursor="true">MSKIFKTLTLTTALIGSGLFIGQSVAMAQTLPEAVAQTLQTNPEILAEANRRLSVDKTIDQAKAGYLPQVDLDLGYGHEYTNNPATRPPGGRSLNRGEAGIAAKQMIYDGFYTKSEVDRTTSSAESAGYAVSDISESTSLQAVDAYLNILRRQELMAITQTNLDAHERIGDMIEKRAESGVGRRADVDQIQARLALSRANVVSEEGNIEDARSQYLRVVGNLPENITDPGDGCCDRAPATVDEAISVAINQHPYLRSALATHEASLAQVQGAKSAFHPKVDFDLSYRSDNNLNADGDNLLRNEGHQKELQAMTRLQQNLYNGGADSARVAQFESLSEQQKQQVIRAQRQIEQDVRLAWNALQTAQERVPKLKQRLEAAEKTRTAYEDQFGIGQRTLLDLLDSENELLIAGADYTEAYYNQLFACYWLAESMGQLLDALELQHREEAITVAGSTAEQEETTAADTVID</sequence>
<protein>
    <submittedName>
        <fullName evidence="10">Type I secretion outer membrane protein, TolC</fullName>
    </submittedName>
</protein>
<dbReference type="GO" id="GO:0015562">
    <property type="term" value="F:efflux transmembrane transporter activity"/>
    <property type="evidence" value="ECO:0007669"/>
    <property type="project" value="InterPro"/>
</dbReference>
<keyword evidence="11" id="KW-1185">Reference proteome</keyword>
<comment type="similarity">
    <text evidence="2">Belongs to the outer membrane factor (OMF) (TC 1.B.17) family.</text>
</comment>
<keyword evidence="9" id="KW-0732">Signal</keyword>
<keyword evidence="4" id="KW-1134">Transmembrane beta strand</keyword>
<dbReference type="EMBL" id="CP003380">
    <property type="protein sequence ID" value="AFJ03177.1"/>
    <property type="molecule type" value="Genomic_DNA"/>
</dbReference>
<dbReference type="GO" id="GO:0009279">
    <property type="term" value="C:cell outer membrane"/>
    <property type="evidence" value="ECO:0007669"/>
    <property type="project" value="UniProtKB-SubCell"/>
</dbReference>
<dbReference type="InterPro" id="IPR010130">
    <property type="entry name" value="T1SS_OMP_TolC"/>
</dbReference>
<dbReference type="GO" id="GO:1990281">
    <property type="term" value="C:efflux pump complex"/>
    <property type="evidence" value="ECO:0007669"/>
    <property type="project" value="TreeGrafter"/>
</dbReference>
<accession>I1YJT4</accession>
<evidence type="ECO:0000256" key="8">
    <source>
        <dbReference type="SAM" id="Coils"/>
    </source>
</evidence>